<feature type="compositionally biased region" description="Basic and acidic residues" evidence="1">
    <location>
        <begin position="1"/>
        <end position="11"/>
    </location>
</feature>
<dbReference type="EMBL" id="CP036264">
    <property type="protein sequence ID" value="QEF96806.1"/>
    <property type="molecule type" value="Genomic_DNA"/>
</dbReference>
<dbReference type="Proteomes" id="UP000321353">
    <property type="component" value="Chromosome"/>
</dbReference>
<feature type="region of interest" description="Disordered" evidence="1">
    <location>
        <begin position="1"/>
        <end position="48"/>
    </location>
</feature>
<dbReference type="KEGG" id="smam:Mal15_08360"/>
<evidence type="ECO:0000256" key="1">
    <source>
        <dbReference type="SAM" id="MobiDB-lite"/>
    </source>
</evidence>
<keyword evidence="3" id="KW-1185">Reference proteome</keyword>
<dbReference type="AlphaFoldDB" id="A0A5B9M9C1"/>
<organism evidence="2 3">
    <name type="scientific">Stieleria maiorica</name>
    <dbReference type="NCBI Taxonomy" id="2795974"/>
    <lineage>
        <taxon>Bacteria</taxon>
        <taxon>Pseudomonadati</taxon>
        <taxon>Planctomycetota</taxon>
        <taxon>Planctomycetia</taxon>
        <taxon>Pirellulales</taxon>
        <taxon>Pirellulaceae</taxon>
        <taxon>Stieleria</taxon>
    </lineage>
</organism>
<evidence type="ECO:0000313" key="2">
    <source>
        <dbReference type="EMBL" id="QEF96806.1"/>
    </source>
</evidence>
<sequence>MGRRQTADSKRVSTGIGGNPRQPENSTQSDRPEGKHRHQGRFNRNERFQRKLTSKTVRCLDVPVRVCCSTDSARTNRRIGAVISLWEWHRRDRSLAIRFSNNGRVSRHRETGPFFCFNRGTGSGNPACHRNTCPSPARSARPIRPGRRFVFDRPLRRWERGRCRADHCTPSGRNCVR</sequence>
<protein>
    <submittedName>
        <fullName evidence="2">Uncharacterized protein</fullName>
    </submittedName>
</protein>
<evidence type="ECO:0000313" key="3">
    <source>
        <dbReference type="Proteomes" id="UP000321353"/>
    </source>
</evidence>
<accession>A0A5B9M9C1</accession>
<proteinExistence type="predicted"/>
<reference evidence="2 3" key="1">
    <citation type="submission" date="2019-02" db="EMBL/GenBank/DDBJ databases">
        <title>Planctomycetal bacteria perform biofilm scaping via a novel small molecule.</title>
        <authorList>
            <person name="Jeske O."/>
            <person name="Boedeker C."/>
            <person name="Wiegand S."/>
            <person name="Breitling P."/>
            <person name="Kallscheuer N."/>
            <person name="Jogler M."/>
            <person name="Rohde M."/>
            <person name="Petersen J."/>
            <person name="Medema M.H."/>
            <person name="Surup F."/>
            <person name="Jogler C."/>
        </authorList>
    </citation>
    <scope>NUCLEOTIDE SEQUENCE [LARGE SCALE GENOMIC DNA]</scope>
    <source>
        <strain evidence="2 3">Mal15</strain>
    </source>
</reference>
<name>A0A5B9M9C1_9BACT</name>
<gene>
    <name evidence="2" type="ORF">Mal15_08360</name>
</gene>